<feature type="domain" description="Sulfocyanin-like C-terminal" evidence="3">
    <location>
        <begin position="102"/>
        <end position="197"/>
    </location>
</feature>
<sequence>MAAPAPRGRLVAALAAAVTLLLGSVAAVVVASGAVGEGTTTGVRTVARGPSSNTATPVPELPGTIVNVTVGNMGGAMMGRGSGVGGGAMFLRVDRATVRAGAVSFVATNLGSVNHELVVLPLADGATPGSRRVGGDNKVDETGSLGEASNSGGAGAGEGITPGASGWVSLTLAPGRYELVCDIAGHYADGMHAVLTVT</sequence>
<name>A0A1J5R406_9ZZZZ</name>
<accession>A0A1J5R406</accession>
<dbReference type="InterPro" id="IPR033138">
    <property type="entry name" value="Cu_oxidase_CS"/>
</dbReference>
<dbReference type="EMBL" id="MLJW01000756">
    <property type="protein sequence ID" value="OIQ82893.1"/>
    <property type="molecule type" value="Genomic_DNA"/>
</dbReference>
<comment type="caution">
    <text evidence="4">The sequence shown here is derived from an EMBL/GenBank/DDBJ whole genome shotgun (WGS) entry which is preliminary data.</text>
</comment>
<dbReference type="InterPro" id="IPR049544">
    <property type="entry name" value="SoxE-like_C"/>
</dbReference>
<feature type="region of interest" description="Disordered" evidence="2">
    <location>
        <begin position="129"/>
        <end position="158"/>
    </location>
</feature>
<dbReference type="SUPFAM" id="SSF49503">
    <property type="entry name" value="Cupredoxins"/>
    <property type="match status" value="1"/>
</dbReference>
<dbReference type="Gene3D" id="2.60.40.420">
    <property type="entry name" value="Cupredoxins - blue copper proteins"/>
    <property type="match status" value="1"/>
</dbReference>
<dbReference type="Pfam" id="PF06525">
    <property type="entry name" value="SoxE"/>
    <property type="match status" value="1"/>
</dbReference>
<proteinExistence type="predicted"/>
<reference evidence="4" key="1">
    <citation type="submission" date="2016-10" db="EMBL/GenBank/DDBJ databases">
        <title>Sequence of Gallionella enrichment culture.</title>
        <authorList>
            <person name="Poehlein A."/>
            <person name="Muehling M."/>
            <person name="Daniel R."/>
        </authorList>
    </citation>
    <scope>NUCLEOTIDE SEQUENCE</scope>
</reference>
<gene>
    <name evidence="4" type="ORF">GALL_353150</name>
</gene>
<dbReference type="GO" id="GO:0046872">
    <property type="term" value="F:metal ion binding"/>
    <property type="evidence" value="ECO:0007669"/>
    <property type="project" value="UniProtKB-KW"/>
</dbReference>
<dbReference type="InterPro" id="IPR008972">
    <property type="entry name" value="Cupredoxin"/>
</dbReference>
<organism evidence="4">
    <name type="scientific">mine drainage metagenome</name>
    <dbReference type="NCBI Taxonomy" id="410659"/>
    <lineage>
        <taxon>unclassified sequences</taxon>
        <taxon>metagenomes</taxon>
        <taxon>ecological metagenomes</taxon>
    </lineage>
</organism>
<dbReference type="AlphaFoldDB" id="A0A1J5R406"/>
<dbReference type="PROSITE" id="PS00079">
    <property type="entry name" value="MULTICOPPER_OXIDASE1"/>
    <property type="match status" value="1"/>
</dbReference>
<evidence type="ECO:0000256" key="1">
    <source>
        <dbReference type="ARBA" id="ARBA00022723"/>
    </source>
</evidence>
<evidence type="ECO:0000256" key="2">
    <source>
        <dbReference type="SAM" id="MobiDB-lite"/>
    </source>
</evidence>
<keyword evidence="1" id="KW-0479">Metal-binding</keyword>
<evidence type="ECO:0000313" key="4">
    <source>
        <dbReference type="EMBL" id="OIQ82893.1"/>
    </source>
</evidence>
<evidence type="ECO:0000259" key="3">
    <source>
        <dbReference type="Pfam" id="PF06525"/>
    </source>
</evidence>
<protein>
    <submittedName>
        <fullName evidence="4">Sulfocyanin (SoxE)</fullName>
    </submittedName>
</protein>